<comment type="caution">
    <text evidence="5">The sequence shown here is derived from an EMBL/GenBank/DDBJ whole genome shotgun (WGS) entry which is preliminary data.</text>
</comment>
<keyword evidence="2" id="KW-0479">Metal-binding</keyword>
<dbReference type="PANTHER" id="PTHR42738">
    <property type="entry name" value="HYDROXYMETHYLGLUTARYL-COA LYASE"/>
    <property type="match status" value="1"/>
</dbReference>
<dbReference type="GO" id="GO:0046872">
    <property type="term" value="F:metal ion binding"/>
    <property type="evidence" value="ECO:0007669"/>
    <property type="project" value="UniProtKB-KW"/>
</dbReference>
<dbReference type="GO" id="GO:0046951">
    <property type="term" value="P:ketone body biosynthetic process"/>
    <property type="evidence" value="ECO:0007669"/>
    <property type="project" value="TreeGrafter"/>
</dbReference>
<dbReference type="Proteomes" id="UP000655868">
    <property type="component" value="Unassembled WGS sequence"/>
</dbReference>
<dbReference type="RefSeq" id="WP_199707562.1">
    <property type="nucleotide sequence ID" value="NZ_JAEMNV010000010.1"/>
</dbReference>
<dbReference type="PANTHER" id="PTHR42738:SF7">
    <property type="entry name" value="HYDROXYMETHYLGLUTARYL-COA LYASE"/>
    <property type="match status" value="1"/>
</dbReference>
<keyword evidence="6" id="KW-1185">Reference proteome</keyword>
<evidence type="ECO:0000256" key="3">
    <source>
        <dbReference type="ARBA" id="ARBA00023239"/>
    </source>
</evidence>
<evidence type="ECO:0000259" key="4">
    <source>
        <dbReference type="PROSITE" id="PS50991"/>
    </source>
</evidence>
<dbReference type="SUPFAM" id="SSF51569">
    <property type="entry name" value="Aldolase"/>
    <property type="match status" value="1"/>
</dbReference>
<reference evidence="5" key="1">
    <citation type="submission" date="2020-12" db="EMBL/GenBank/DDBJ databases">
        <title>Antrihabitans popcorni sp. nov. and Antrihabitans auranticaus sp. nov., isolated from a larva cave.</title>
        <authorList>
            <person name="Lee S.D."/>
            <person name="Kim I.S."/>
        </authorList>
    </citation>
    <scope>NUCLEOTIDE SEQUENCE</scope>
    <source>
        <strain evidence="5">YC3-6</strain>
    </source>
</reference>
<evidence type="ECO:0000256" key="1">
    <source>
        <dbReference type="ARBA" id="ARBA00009405"/>
    </source>
</evidence>
<sequence>MSVLRVCEVGPRDGLQNQTRHFSVDERIELIDRLTGTAPAAVEAVSFVNDRRVPRMAGAEEILDRIARPSGVDIAALVLNGRGVTRALECELDEIRFAVSATDSFNLRNVNAPVSATVDDFRASARAIRDRDIRLTAIIAVAFGCPFSGVVAADAVIELAGELAAAGAEEILLADTIGCGVPSQVSVLLAGVAQVAPGIPLGVHLHNTRNTGYANAVAAVSAGATTLDSSVGGLGGCPFAPNATGNIATEDLCFMLRNMGIETGVRLPALLDVVGWLGKIVPDEITGQLARAGLFPEVAGE</sequence>
<dbReference type="AlphaFoldDB" id="A0A934NW23"/>
<gene>
    <name evidence="5" type="ORF">JGU71_25240</name>
</gene>
<dbReference type="InterPro" id="IPR000891">
    <property type="entry name" value="PYR_CT"/>
</dbReference>
<comment type="similarity">
    <text evidence="1">Belongs to the HMG-CoA lyase family.</text>
</comment>
<organism evidence="5 6">
    <name type="scientific">Antrihabitans stalagmiti</name>
    <dbReference type="NCBI Taxonomy" id="2799499"/>
    <lineage>
        <taxon>Bacteria</taxon>
        <taxon>Bacillati</taxon>
        <taxon>Actinomycetota</taxon>
        <taxon>Actinomycetes</taxon>
        <taxon>Mycobacteriales</taxon>
        <taxon>Nocardiaceae</taxon>
        <taxon>Antrihabitans</taxon>
    </lineage>
</organism>
<dbReference type="CDD" id="cd07938">
    <property type="entry name" value="DRE_TIM_HMGL"/>
    <property type="match status" value="1"/>
</dbReference>
<evidence type="ECO:0000313" key="6">
    <source>
        <dbReference type="Proteomes" id="UP000655868"/>
    </source>
</evidence>
<dbReference type="InterPro" id="IPR013785">
    <property type="entry name" value="Aldolase_TIM"/>
</dbReference>
<name>A0A934NW23_9NOCA</name>
<proteinExistence type="inferred from homology"/>
<dbReference type="PROSITE" id="PS50991">
    <property type="entry name" value="PYR_CT"/>
    <property type="match status" value="1"/>
</dbReference>
<evidence type="ECO:0000256" key="2">
    <source>
        <dbReference type="ARBA" id="ARBA00022723"/>
    </source>
</evidence>
<evidence type="ECO:0000313" key="5">
    <source>
        <dbReference type="EMBL" id="MBJ8342200.1"/>
    </source>
</evidence>
<dbReference type="GO" id="GO:0004419">
    <property type="term" value="F:hydroxymethylglutaryl-CoA lyase activity"/>
    <property type="evidence" value="ECO:0007669"/>
    <property type="project" value="TreeGrafter"/>
</dbReference>
<keyword evidence="3 5" id="KW-0456">Lyase</keyword>
<dbReference type="GO" id="GO:0006552">
    <property type="term" value="P:L-leucine catabolic process"/>
    <property type="evidence" value="ECO:0007669"/>
    <property type="project" value="TreeGrafter"/>
</dbReference>
<dbReference type="InterPro" id="IPR043594">
    <property type="entry name" value="HMGL"/>
</dbReference>
<dbReference type="Pfam" id="PF00682">
    <property type="entry name" value="HMGL-like"/>
    <property type="match status" value="1"/>
</dbReference>
<feature type="domain" description="Pyruvate carboxyltransferase" evidence="4">
    <location>
        <begin position="4"/>
        <end position="271"/>
    </location>
</feature>
<accession>A0A934NW23</accession>
<dbReference type="Gene3D" id="3.20.20.70">
    <property type="entry name" value="Aldolase class I"/>
    <property type="match status" value="1"/>
</dbReference>
<dbReference type="NCBIfam" id="NF004283">
    <property type="entry name" value="PRK05692.1"/>
    <property type="match status" value="1"/>
</dbReference>
<dbReference type="EMBL" id="JAEMNV010000010">
    <property type="protein sequence ID" value="MBJ8342200.1"/>
    <property type="molecule type" value="Genomic_DNA"/>
</dbReference>
<protein>
    <submittedName>
        <fullName evidence="5">Hydroxymethylglutaryl-CoA lyase</fullName>
    </submittedName>
</protein>